<organism evidence="7 8">
    <name type="scientific">Aquariibacter lacus</name>
    <dbReference type="NCBI Taxonomy" id="2801332"/>
    <lineage>
        <taxon>Bacteria</taxon>
        <taxon>Pseudomonadati</taxon>
        <taxon>Pseudomonadota</taxon>
        <taxon>Betaproteobacteria</taxon>
        <taxon>Burkholderiales</taxon>
        <taxon>Sphaerotilaceae</taxon>
        <taxon>Aquariibacter</taxon>
    </lineage>
</organism>
<dbReference type="Gene3D" id="2.40.160.50">
    <property type="entry name" value="membrane protein fhac: a member of the omp85/tpsb transporter family"/>
    <property type="match status" value="1"/>
</dbReference>
<accession>A0A9X0XF97</accession>
<sequence>MKSRRLGLRRHAPALRGLGLIALVCAGLAQAQPLPEAGILPRPQDLAPSLPAGRSVDLPDRPIPRELGKPQDELRIDVRRFVVDEQAPAALRETLPALTAAFVGPQRSYEDLVEAAAAVTRFLQSELGYYLGYAYLPEQPASDGEIRIAVLEGRLDEVQLTWPEGMPVDRSVVERYLARLVPGSILTVRDVERTVFLINDLRGMTARFEVKAGRTPGTATLVVTPQPESRWSQRYDLDNHGSRFSGEWRLSALAQWNSPTGAGDGLVFNLLSSETTGLRFALASYTRPVGDDGLKLGLSLSYVDYQIDKDKLPIDLNGDIATLTAFGLHPFIRSRNLNLFGLASLDLKRFEDRQGLTDFARDKAIDALRIGVFGDWRDALLSGGVNTYELGLALGQIDLDPPQVFDDVDDRFVVLSGQIARLQNIVDAKLLLYLSLRGQWTPDNLDSAEQFQLGGPDRVRAFAPGEGTGDRGAVATAELRWLPPEAWFGRRARELVFSAFLDVGHVRYRSDTSAQLVAMDNEATLAGAGLGLVWDRPGDFTIRASLAWPLIGEGRSDPVDRTPRVHLLLSKSF</sequence>
<evidence type="ECO:0000256" key="3">
    <source>
        <dbReference type="ARBA" id="ARBA00023237"/>
    </source>
</evidence>
<feature type="signal peptide" evidence="4">
    <location>
        <begin position="1"/>
        <end position="31"/>
    </location>
</feature>
<evidence type="ECO:0000313" key="8">
    <source>
        <dbReference type="Proteomes" id="UP000643207"/>
    </source>
</evidence>
<evidence type="ECO:0000259" key="6">
    <source>
        <dbReference type="Pfam" id="PF08479"/>
    </source>
</evidence>
<gene>
    <name evidence="7" type="ORF">JI742_00715</name>
</gene>
<keyword evidence="1" id="KW-1134">Transmembrane beta strand</keyword>
<feature type="domain" description="Polypeptide-transport-associated ShlB-type" evidence="6">
    <location>
        <begin position="87"/>
        <end position="153"/>
    </location>
</feature>
<reference evidence="7 8" key="1">
    <citation type="submission" date="2021-01" db="EMBL/GenBank/DDBJ databases">
        <title>Piscinibacter sp. Jin2 Genome sequencing and assembly.</title>
        <authorList>
            <person name="Kim I."/>
        </authorList>
    </citation>
    <scope>NUCLEOTIDE SEQUENCE [LARGE SCALE GENOMIC DNA]</scope>
    <source>
        <strain evidence="7 8">Jin2</strain>
    </source>
</reference>
<dbReference type="PANTHER" id="PTHR34597:SF1">
    <property type="entry name" value="HEME_HEMOPEXIN TRANSPORTER PROTEIN HUXB"/>
    <property type="match status" value="1"/>
</dbReference>
<dbReference type="GO" id="GO:0008320">
    <property type="term" value="F:protein transmembrane transporter activity"/>
    <property type="evidence" value="ECO:0007669"/>
    <property type="project" value="TreeGrafter"/>
</dbReference>
<evidence type="ECO:0000259" key="5">
    <source>
        <dbReference type="Pfam" id="PF03865"/>
    </source>
</evidence>
<keyword evidence="3" id="KW-0998">Cell outer membrane</keyword>
<dbReference type="GO" id="GO:0046819">
    <property type="term" value="P:protein secretion by the type V secretion system"/>
    <property type="evidence" value="ECO:0007669"/>
    <property type="project" value="TreeGrafter"/>
</dbReference>
<keyword evidence="2" id="KW-0812">Transmembrane</keyword>
<dbReference type="PANTHER" id="PTHR34597">
    <property type="entry name" value="SLR1661 PROTEIN"/>
    <property type="match status" value="1"/>
</dbReference>
<protein>
    <submittedName>
        <fullName evidence="7">ShlB/FhaC/HecB family hemolysin secretion/activation protein</fullName>
    </submittedName>
</protein>
<dbReference type="RefSeq" id="WP_201823046.1">
    <property type="nucleotide sequence ID" value="NZ_JAERRA010000001.1"/>
</dbReference>
<dbReference type="AlphaFoldDB" id="A0A9X0XF97"/>
<keyword evidence="4" id="KW-0732">Signal</keyword>
<feature type="domain" description="Haemolysin activator HlyB C-terminal" evidence="5">
    <location>
        <begin position="217"/>
        <end position="532"/>
    </location>
</feature>
<evidence type="ECO:0000256" key="1">
    <source>
        <dbReference type="ARBA" id="ARBA00022452"/>
    </source>
</evidence>
<dbReference type="Gene3D" id="3.10.20.310">
    <property type="entry name" value="membrane protein fhac"/>
    <property type="match status" value="1"/>
</dbReference>
<keyword evidence="1" id="KW-0472">Membrane</keyword>
<dbReference type="GO" id="GO:0098046">
    <property type="term" value="C:type V protein secretion system complex"/>
    <property type="evidence" value="ECO:0007669"/>
    <property type="project" value="TreeGrafter"/>
</dbReference>
<evidence type="ECO:0000256" key="2">
    <source>
        <dbReference type="ARBA" id="ARBA00022692"/>
    </source>
</evidence>
<evidence type="ECO:0000313" key="7">
    <source>
        <dbReference type="EMBL" id="MBL0718400.1"/>
    </source>
</evidence>
<dbReference type="Proteomes" id="UP000643207">
    <property type="component" value="Unassembled WGS sequence"/>
</dbReference>
<evidence type="ECO:0000256" key="4">
    <source>
        <dbReference type="SAM" id="SignalP"/>
    </source>
</evidence>
<dbReference type="InterPro" id="IPR005565">
    <property type="entry name" value="Hemolysn_activator_HlyB_C"/>
</dbReference>
<dbReference type="Pfam" id="PF03865">
    <property type="entry name" value="ShlB"/>
    <property type="match status" value="1"/>
</dbReference>
<dbReference type="InterPro" id="IPR013686">
    <property type="entry name" value="Polypept-transport_assoc_ShlB"/>
</dbReference>
<feature type="chain" id="PRO_5040746705" evidence="4">
    <location>
        <begin position="32"/>
        <end position="573"/>
    </location>
</feature>
<comment type="caution">
    <text evidence="7">The sequence shown here is derived from an EMBL/GenBank/DDBJ whole genome shotgun (WGS) entry which is preliminary data.</text>
</comment>
<name>A0A9X0XF97_9BURK</name>
<keyword evidence="8" id="KW-1185">Reference proteome</keyword>
<dbReference type="Pfam" id="PF08479">
    <property type="entry name" value="POTRA_2"/>
    <property type="match status" value="1"/>
</dbReference>
<proteinExistence type="predicted"/>
<dbReference type="InterPro" id="IPR051544">
    <property type="entry name" value="TPS_OM_transporter"/>
</dbReference>
<dbReference type="EMBL" id="JAERRA010000001">
    <property type="protein sequence ID" value="MBL0718400.1"/>
    <property type="molecule type" value="Genomic_DNA"/>
</dbReference>